<gene>
    <name evidence="1" type="ORF">TCM_011064</name>
</gene>
<dbReference type="GO" id="GO:0005737">
    <property type="term" value="C:cytoplasm"/>
    <property type="evidence" value="ECO:0000318"/>
    <property type="project" value="GO_Central"/>
</dbReference>
<accession>A0A061E7Z8</accession>
<proteinExistence type="predicted"/>
<dbReference type="AlphaFoldDB" id="A0A061E7Z8"/>
<sequence length="204" mass="22941">MASFCHCEGFYVQVFQPPNIVPEPHIPTPLFVQLEVTIILELIRIQHYCSIDYFTDRPDTEPFLAQESLRFDLHVVKDRQRVTEILGSMLTRLGINPYSLVFNVAIGKLIKHGLRLSNCTSSMGRIVLPLHAKLWGTLVEHVNHDQGDPITTALAESALEFETSNCGTLPAKESSIKKILKRVRVEGGESTVKDQRLQDMFGGI</sequence>
<evidence type="ECO:0000313" key="2">
    <source>
        <dbReference type="Proteomes" id="UP000026915"/>
    </source>
</evidence>
<organism evidence="1 2">
    <name type="scientific">Theobroma cacao</name>
    <name type="common">Cacao</name>
    <name type="synonym">Cocoa</name>
    <dbReference type="NCBI Taxonomy" id="3641"/>
    <lineage>
        <taxon>Eukaryota</taxon>
        <taxon>Viridiplantae</taxon>
        <taxon>Streptophyta</taxon>
        <taxon>Embryophyta</taxon>
        <taxon>Tracheophyta</taxon>
        <taxon>Spermatophyta</taxon>
        <taxon>Magnoliopsida</taxon>
        <taxon>eudicotyledons</taxon>
        <taxon>Gunneridae</taxon>
        <taxon>Pentapetalae</taxon>
        <taxon>rosids</taxon>
        <taxon>malvids</taxon>
        <taxon>Malvales</taxon>
        <taxon>Malvaceae</taxon>
        <taxon>Byttnerioideae</taxon>
        <taxon>Theobroma</taxon>
    </lineage>
</organism>
<dbReference type="Proteomes" id="UP000026915">
    <property type="component" value="Chromosome 2"/>
</dbReference>
<dbReference type="GO" id="GO:0016567">
    <property type="term" value="P:protein ubiquitination"/>
    <property type="evidence" value="ECO:0000318"/>
    <property type="project" value="GO_Central"/>
</dbReference>
<dbReference type="InParanoid" id="A0A061E7Z8"/>
<evidence type="ECO:0000313" key="1">
    <source>
        <dbReference type="EMBL" id="EOY01120.1"/>
    </source>
</evidence>
<dbReference type="HOGENOM" id="CLU_074245_0_0_1"/>
<keyword evidence="2" id="KW-1185">Reference proteome</keyword>
<protein>
    <submittedName>
        <fullName evidence="1">Uncharacterized protein</fullName>
    </submittedName>
</protein>
<dbReference type="GO" id="GO:0061630">
    <property type="term" value="F:ubiquitin protein ligase activity"/>
    <property type="evidence" value="ECO:0000318"/>
    <property type="project" value="GO_Central"/>
</dbReference>
<dbReference type="EMBL" id="CM001880">
    <property type="protein sequence ID" value="EOY01120.1"/>
    <property type="molecule type" value="Genomic_DNA"/>
</dbReference>
<name>A0A061E7Z8_THECC</name>
<reference evidence="1 2" key="1">
    <citation type="journal article" date="2013" name="Genome Biol.">
        <title>The genome sequence of the most widely cultivated cacao type and its use to identify candidate genes regulating pod color.</title>
        <authorList>
            <person name="Motamayor J.C."/>
            <person name="Mockaitis K."/>
            <person name="Schmutz J."/>
            <person name="Haiminen N."/>
            <person name="Iii D.L."/>
            <person name="Cornejo O."/>
            <person name="Findley S.D."/>
            <person name="Zheng P."/>
            <person name="Utro F."/>
            <person name="Royaert S."/>
            <person name="Saski C."/>
            <person name="Jenkins J."/>
            <person name="Podicheti R."/>
            <person name="Zhao M."/>
            <person name="Scheffler B.E."/>
            <person name="Stack J.C."/>
            <person name="Feltus F.A."/>
            <person name="Mustiga G.M."/>
            <person name="Amores F."/>
            <person name="Phillips W."/>
            <person name="Marelli J.P."/>
            <person name="May G.D."/>
            <person name="Shapiro H."/>
            <person name="Ma J."/>
            <person name="Bustamante C.D."/>
            <person name="Schnell R.J."/>
            <person name="Main D."/>
            <person name="Gilbert D."/>
            <person name="Parida L."/>
            <person name="Kuhn D.N."/>
        </authorList>
    </citation>
    <scope>NUCLEOTIDE SEQUENCE [LARGE SCALE GENOMIC DNA]</scope>
    <source>
        <strain evidence="2">cv. Matina 1-6</strain>
    </source>
</reference>
<dbReference type="Gramene" id="EOY01120">
    <property type="protein sequence ID" value="EOY01120"/>
    <property type="gene ID" value="TCM_011064"/>
</dbReference>